<dbReference type="Pfam" id="PF02090">
    <property type="entry name" value="SPAM"/>
    <property type="match status" value="1"/>
</dbReference>
<sequence length="66" mass="7917">GLQLEQLREKQGELAGEKDALAKTLGQWLRKEDKYRRWQQLERKRARLSSLRMEETEMEEVSAWKA</sequence>
<feature type="coiled-coil region" evidence="1">
    <location>
        <begin position="4"/>
        <end position="61"/>
    </location>
</feature>
<gene>
    <name evidence="2" type="ORF">ABI908_02590</name>
</gene>
<accession>A0ABV0IQI4</accession>
<keyword evidence="3" id="KW-1185">Reference proteome</keyword>
<dbReference type="Proteomes" id="UP001462502">
    <property type="component" value="Unassembled WGS sequence"/>
</dbReference>
<evidence type="ECO:0000256" key="1">
    <source>
        <dbReference type="SAM" id="Coils"/>
    </source>
</evidence>
<protein>
    <recommendedName>
        <fullName evidence="4">Flagellar FliJ protein</fullName>
    </recommendedName>
</protein>
<comment type="caution">
    <text evidence="2">The sequence shown here is derived from an EMBL/GenBank/DDBJ whole genome shotgun (WGS) entry which is preliminary data.</text>
</comment>
<dbReference type="RefSeq" id="WP_347949635.1">
    <property type="nucleotide sequence ID" value="NZ_JBDXMI010000001.1"/>
</dbReference>
<feature type="non-terminal residue" evidence="2">
    <location>
        <position position="1"/>
    </location>
</feature>
<evidence type="ECO:0000313" key="3">
    <source>
        <dbReference type="Proteomes" id="UP001462502"/>
    </source>
</evidence>
<keyword evidence="1" id="KW-0175">Coiled coil</keyword>
<dbReference type="InterPro" id="IPR002954">
    <property type="entry name" value="Salm_SPAgM"/>
</dbReference>
<reference evidence="2 3" key="1">
    <citation type="submission" date="2024-05" db="EMBL/GenBank/DDBJ databases">
        <authorList>
            <person name="De Oliveira J.P."/>
            <person name="Noriler S.A."/>
            <person name="De Oliveira A.G."/>
            <person name="Sipoli D.S."/>
        </authorList>
    </citation>
    <scope>NUCLEOTIDE SEQUENCE [LARGE SCALE GENOMIC DNA]</scope>
    <source>
        <strain evidence="2 3">LABIM192</strain>
    </source>
</reference>
<proteinExistence type="predicted"/>
<evidence type="ECO:0000313" key="2">
    <source>
        <dbReference type="EMBL" id="MEO9383004.1"/>
    </source>
</evidence>
<dbReference type="EMBL" id="JBDXMI010000001">
    <property type="protein sequence ID" value="MEO9383004.1"/>
    <property type="molecule type" value="Genomic_DNA"/>
</dbReference>
<evidence type="ECO:0008006" key="4">
    <source>
        <dbReference type="Google" id="ProtNLM"/>
    </source>
</evidence>
<organism evidence="2 3">
    <name type="scientific">Chromobacterium phragmitis</name>
    <dbReference type="NCBI Taxonomy" id="2202141"/>
    <lineage>
        <taxon>Bacteria</taxon>
        <taxon>Pseudomonadati</taxon>
        <taxon>Pseudomonadota</taxon>
        <taxon>Betaproteobacteria</taxon>
        <taxon>Neisseriales</taxon>
        <taxon>Chromobacteriaceae</taxon>
        <taxon>Chromobacterium</taxon>
    </lineage>
</organism>
<name>A0ABV0IQI4_9NEIS</name>